<feature type="transmembrane region" description="Helical" evidence="1">
    <location>
        <begin position="64"/>
        <end position="84"/>
    </location>
</feature>
<feature type="transmembrane region" description="Helical" evidence="1">
    <location>
        <begin position="6"/>
        <end position="27"/>
    </location>
</feature>
<keyword evidence="3" id="KW-1185">Reference proteome</keyword>
<proteinExistence type="predicted"/>
<organism evidence="2 3">
    <name type="scientific">Microbacterium salsuginis</name>
    <dbReference type="NCBI Taxonomy" id="2722803"/>
    <lineage>
        <taxon>Bacteria</taxon>
        <taxon>Bacillati</taxon>
        <taxon>Actinomycetota</taxon>
        <taxon>Actinomycetes</taxon>
        <taxon>Micrococcales</taxon>
        <taxon>Microbacteriaceae</taxon>
        <taxon>Microbacterium</taxon>
    </lineage>
</organism>
<dbReference type="Proteomes" id="UP001429745">
    <property type="component" value="Unassembled WGS sequence"/>
</dbReference>
<reference evidence="2 3" key="1">
    <citation type="submission" date="2020-04" db="EMBL/GenBank/DDBJ databases">
        <title>CFH 90308 Microbacterium sp.</title>
        <authorList>
            <person name="Nie G."/>
            <person name="Ming H."/>
            <person name="Xia T."/>
        </authorList>
    </citation>
    <scope>NUCLEOTIDE SEQUENCE [LARGE SCALE GENOMIC DNA]</scope>
    <source>
        <strain evidence="2 3">CFH 90308</strain>
    </source>
</reference>
<protein>
    <submittedName>
        <fullName evidence="2">Uncharacterized protein</fullName>
    </submittedName>
</protein>
<evidence type="ECO:0000256" key="1">
    <source>
        <dbReference type="SAM" id="Phobius"/>
    </source>
</evidence>
<name>A0ABX1K9L6_9MICO</name>
<evidence type="ECO:0000313" key="3">
    <source>
        <dbReference type="Proteomes" id="UP001429745"/>
    </source>
</evidence>
<accession>A0ABX1K9L6</accession>
<keyword evidence="1" id="KW-0472">Membrane</keyword>
<sequence length="92" mass="9214">MRPKPVGLVIASIVSGLLVLGGVALFIANSPTSTASFGWFAYQPLSGAAFFPGSLIVLTQPSAVGIAIGVAGLVGLGVIAGFLLGRRHPIGR</sequence>
<gene>
    <name evidence="2" type="ORF">HF576_02720</name>
</gene>
<feature type="transmembrane region" description="Helical" evidence="1">
    <location>
        <begin position="39"/>
        <end position="58"/>
    </location>
</feature>
<comment type="caution">
    <text evidence="2">The sequence shown here is derived from an EMBL/GenBank/DDBJ whole genome shotgun (WGS) entry which is preliminary data.</text>
</comment>
<keyword evidence="1" id="KW-0812">Transmembrane</keyword>
<evidence type="ECO:0000313" key="2">
    <source>
        <dbReference type="EMBL" id="NLP82749.1"/>
    </source>
</evidence>
<dbReference type="EMBL" id="JABACI010000001">
    <property type="protein sequence ID" value="NLP82749.1"/>
    <property type="molecule type" value="Genomic_DNA"/>
</dbReference>
<dbReference type="RefSeq" id="WP_168911231.1">
    <property type="nucleotide sequence ID" value="NZ_JABACI010000001.1"/>
</dbReference>
<keyword evidence="1" id="KW-1133">Transmembrane helix</keyword>